<dbReference type="Gene3D" id="3.80.30.20">
    <property type="entry name" value="tm_1862 like domain"/>
    <property type="match status" value="1"/>
</dbReference>
<keyword evidence="5" id="KW-0408">Iron</keyword>
<comment type="caution">
    <text evidence="8">The sequence shown here is derived from an EMBL/GenBank/DDBJ whole genome shotgun (WGS) entry which is preliminary data.</text>
</comment>
<dbReference type="SFLD" id="SFLDG01091">
    <property type="entry name" value="uncharacterized_CHP01210-like"/>
    <property type="match status" value="1"/>
</dbReference>
<keyword evidence="3" id="KW-0949">S-adenosyl-L-methionine</keyword>
<dbReference type="SMART" id="SM00729">
    <property type="entry name" value="Elp3"/>
    <property type="match status" value="1"/>
</dbReference>
<organism evidence="8 9">
    <name type="scientific">Candidatus Mediterraneibacter caccavium</name>
    <dbReference type="NCBI Taxonomy" id="2838661"/>
    <lineage>
        <taxon>Bacteria</taxon>
        <taxon>Bacillati</taxon>
        <taxon>Bacillota</taxon>
        <taxon>Clostridia</taxon>
        <taxon>Lachnospirales</taxon>
        <taxon>Lachnospiraceae</taxon>
        <taxon>Mediterraneibacter</taxon>
    </lineage>
</organism>
<evidence type="ECO:0000256" key="1">
    <source>
        <dbReference type="ARBA" id="ARBA00001966"/>
    </source>
</evidence>
<evidence type="ECO:0000313" key="9">
    <source>
        <dbReference type="Proteomes" id="UP000824243"/>
    </source>
</evidence>
<evidence type="ECO:0000256" key="4">
    <source>
        <dbReference type="ARBA" id="ARBA00022723"/>
    </source>
</evidence>
<sequence length="313" mass="35241">MTQADLSRWGGRRYYSLDCCLRETFGEKVYKITLNGGMSCPNRDGHIGTGGCIFCSAKGSGDFAGNAALSVTEQLAAGKKDLLAKRPVHSYIAYFQAFTNTYAPVSYLEKIFTEAIQDPDVRALSIATRPDCLGSDVLELLERLNRIKPVWVELGLQTVHEETARFIRRGYSLDVFDRAVADLRRLGITVIVHVILFLPGETEGRMLETVDYLNSRDIQGIKLQLLHVLEGTDLAGLYRDQPFHTPDMEEYIRVLGRCIARLRPDIAVHRLTGDGPKDLLIAPLWTGAKRTVLNRLNQYLKENDLWQGKEYYG</sequence>
<dbReference type="NCBIfam" id="TIGR01212">
    <property type="entry name" value="TIGR01212 family radical SAM protein"/>
    <property type="match status" value="1"/>
</dbReference>
<reference evidence="8" key="1">
    <citation type="journal article" date="2021" name="PeerJ">
        <title>Extensive microbial diversity within the chicken gut microbiome revealed by metagenomics and culture.</title>
        <authorList>
            <person name="Gilroy R."/>
            <person name="Ravi A."/>
            <person name="Getino M."/>
            <person name="Pursley I."/>
            <person name="Horton D.L."/>
            <person name="Alikhan N.F."/>
            <person name="Baker D."/>
            <person name="Gharbi K."/>
            <person name="Hall N."/>
            <person name="Watson M."/>
            <person name="Adriaenssens E.M."/>
            <person name="Foster-Nyarko E."/>
            <person name="Jarju S."/>
            <person name="Secka A."/>
            <person name="Antonio M."/>
            <person name="Oren A."/>
            <person name="Chaudhuri R.R."/>
            <person name="La Ragione R."/>
            <person name="Hildebrand F."/>
            <person name="Pallen M.J."/>
        </authorList>
    </citation>
    <scope>NUCLEOTIDE SEQUENCE</scope>
    <source>
        <strain evidence="8">ChiSjej5B23-15282</strain>
    </source>
</reference>
<keyword evidence="2" id="KW-0004">4Fe-4S</keyword>
<evidence type="ECO:0000256" key="5">
    <source>
        <dbReference type="ARBA" id="ARBA00023004"/>
    </source>
</evidence>
<protein>
    <submittedName>
        <fullName evidence="8">TIGR01212 family radical SAM protein</fullName>
    </submittedName>
</protein>
<keyword evidence="6" id="KW-0411">Iron-sulfur</keyword>
<dbReference type="Pfam" id="PF16199">
    <property type="entry name" value="Radical_SAM_C"/>
    <property type="match status" value="1"/>
</dbReference>
<comment type="cofactor">
    <cofactor evidence="1">
        <name>[4Fe-4S] cluster</name>
        <dbReference type="ChEBI" id="CHEBI:49883"/>
    </cofactor>
</comment>
<name>A0A9D2AT57_9FIRM</name>
<dbReference type="InterPro" id="IPR039661">
    <property type="entry name" value="ELP3"/>
</dbReference>
<dbReference type="PANTHER" id="PTHR11135">
    <property type="entry name" value="HISTONE ACETYLTRANSFERASE-RELATED"/>
    <property type="match status" value="1"/>
</dbReference>
<accession>A0A9D2AT57</accession>
<keyword evidence="4" id="KW-0479">Metal-binding</keyword>
<dbReference type="SFLD" id="SFLDS00029">
    <property type="entry name" value="Radical_SAM"/>
    <property type="match status" value="1"/>
</dbReference>
<reference evidence="8" key="2">
    <citation type="submission" date="2021-04" db="EMBL/GenBank/DDBJ databases">
        <authorList>
            <person name="Gilroy R."/>
        </authorList>
    </citation>
    <scope>NUCLEOTIDE SEQUENCE</scope>
    <source>
        <strain evidence="8">ChiSjej5B23-15282</strain>
    </source>
</reference>
<dbReference type="GO" id="GO:0046872">
    <property type="term" value="F:metal ion binding"/>
    <property type="evidence" value="ECO:0007669"/>
    <property type="project" value="UniProtKB-KW"/>
</dbReference>
<proteinExistence type="predicted"/>
<dbReference type="InterPro" id="IPR007197">
    <property type="entry name" value="rSAM"/>
</dbReference>
<dbReference type="Pfam" id="PF04055">
    <property type="entry name" value="Radical_SAM"/>
    <property type="match status" value="1"/>
</dbReference>
<dbReference type="InterPro" id="IPR005911">
    <property type="entry name" value="YhcC-like"/>
</dbReference>
<dbReference type="GO" id="GO:0051539">
    <property type="term" value="F:4 iron, 4 sulfur cluster binding"/>
    <property type="evidence" value="ECO:0007669"/>
    <property type="project" value="UniProtKB-KW"/>
</dbReference>
<dbReference type="PROSITE" id="PS51918">
    <property type="entry name" value="RADICAL_SAM"/>
    <property type="match status" value="1"/>
</dbReference>
<dbReference type="GO" id="GO:0003824">
    <property type="term" value="F:catalytic activity"/>
    <property type="evidence" value="ECO:0007669"/>
    <property type="project" value="InterPro"/>
</dbReference>
<gene>
    <name evidence="8" type="ORF">H9981_08255</name>
</gene>
<dbReference type="InterPro" id="IPR023404">
    <property type="entry name" value="rSAM_horseshoe"/>
</dbReference>
<dbReference type="InterPro" id="IPR032432">
    <property type="entry name" value="Radical_SAM_C"/>
</dbReference>
<dbReference type="Proteomes" id="UP000824243">
    <property type="component" value="Unassembled WGS sequence"/>
</dbReference>
<dbReference type="SFLD" id="SFLDG01086">
    <property type="entry name" value="elongater_protein-like"/>
    <property type="match status" value="1"/>
</dbReference>
<evidence type="ECO:0000256" key="6">
    <source>
        <dbReference type="ARBA" id="ARBA00023014"/>
    </source>
</evidence>
<dbReference type="InterPro" id="IPR058240">
    <property type="entry name" value="rSAM_sf"/>
</dbReference>
<feature type="domain" description="Radical SAM core" evidence="7">
    <location>
        <begin position="24"/>
        <end position="277"/>
    </location>
</feature>
<evidence type="ECO:0000313" key="8">
    <source>
        <dbReference type="EMBL" id="HIX48983.1"/>
    </source>
</evidence>
<evidence type="ECO:0000256" key="2">
    <source>
        <dbReference type="ARBA" id="ARBA00022485"/>
    </source>
</evidence>
<dbReference type="EMBL" id="DXFA01000142">
    <property type="protein sequence ID" value="HIX48983.1"/>
    <property type="molecule type" value="Genomic_DNA"/>
</dbReference>
<dbReference type="PANTHER" id="PTHR11135:SF1">
    <property type="entry name" value="PROTEIN YHCC"/>
    <property type="match status" value="1"/>
</dbReference>
<dbReference type="InterPro" id="IPR006638">
    <property type="entry name" value="Elp3/MiaA/NifB-like_rSAM"/>
</dbReference>
<dbReference type="AlphaFoldDB" id="A0A9D2AT57"/>
<dbReference type="SUPFAM" id="SSF102114">
    <property type="entry name" value="Radical SAM enzymes"/>
    <property type="match status" value="1"/>
</dbReference>
<evidence type="ECO:0000256" key="3">
    <source>
        <dbReference type="ARBA" id="ARBA00022691"/>
    </source>
</evidence>
<evidence type="ECO:0000259" key="7">
    <source>
        <dbReference type="PROSITE" id="PS51918"/>
    </source>
</evidence>